<dbReference type="RefSeq" id="WP_005575481.1">
    <property type="nucleotide sequence ID" value="NZ_FORO01000005.1"/>
</dbReference>
<feature type="compositionally biased region" description="Basic residues" evidence="3">
    <location>
        <begin position="12"/>
        <end position="21"/>
    </location>
</feature>
<dbReference type="InterPro" id="IPR036390">
    <property type="entry name" value="WH_DNA-bd_sf"/>
</dbReference>
<reference evidence="4 5" key="1">
    <citation type="submission" date="2016-10" db="EMBL/GenBank/DDBJ databases">
        <authorList>
            <person name="de Groot N.N."/>
        </authorList>
    </citation>
    <scope>NUCLEOTIDE SEQUENCE [LARGE SCALE GENOMIC DNA]</scope>
    <source>
        <strain evidence="4 5">SP2</strain>
    </source>
</reference>
<organism evidence="4 5">
    <name type="scientific">Natronobacterium gregoryi</name>
    <dbReference type="NCBI Taxonomy" id="44930"/>
    <lineage>
        <taxon>Archaea</taxon>
        <taxon>Methanobacteriati</taxon>
        <taxon>Methanobacteriota</taxon>
        <taxon>Stenosarchaea group</taxon>
        <taxon>Halobacteria</taxon>
        <taxon>Halobacteriales</taxon>
        <taxon>Natrialbaceae</taxon>
        <taxon>Natronobacterium</taxon>
    </lineage>
</organism>
<dbReference type="InterPro" id="IPR006793">
    <property type="entry name" value="FaeA"/>
</dbReference>
<accession>A0A1I3KWG3</accession>
<feature type="compositionally biased region" description="Basic and acidic residues" evidence="3">
    <location>
        <begin position="1"/>
        <end position="11"/>
    </location>
</feature>
<keyword evidence="2" id="KW-0804">Transcription</keyword>
<evidence type="ECO:0000256" key="1">
    <source>
        <dbReference type="ARBA" id="ARBA00023015"/>
    </source>
</evidence>
<dbReference type="Gene3D" id="1.10.10.10">
    <property type="entry name" value="Winged helix-like DNA-binding domain superfamily/Winged helix DNA-binding domain"/>
    <property type="match status" value="1"/>
</dbReference>
<sequence length="99" mass="11292">MASECERDGRGEKHRCCRRRNRERDEDGQFARQIEAGDVLAVFEAVDGPVVTTTDVSDVLGITTEAARQKLNRLVTEGELQRRKTGRTVVYWQVTPRDE</sequence>
<evidence type="ECO:0000313" key="5">
    <source>
        <dbReference type="Proteomes" id="UP000182829"/>
    </source>
</evidence>
<dbReference type="Pfam" id="PF04703">
    <property type="entry name" value="FaeA"/>
    <property type="match status" value="1"/>
</dbReference>
<keyword evidence="1" id="KW-0805">Transcription regulation</keyword>
<dbReference type="InterPro" id="IPR036388">
    <property type="entry name" value="WH-like_DNA-bd_sf"/>
</dbReference>
<evidence type="ECO:0000256" key="3">
    <source>
        <dbReference type="SAM" id="MobiDB-lite"/>
    </source>
</evidence>
<dbReference type="GO" id="GO:0006355">
    <property type="term" value="P:regulation of DNA-templated transcription"/>
    <property type="evidence" value="ECO:0007669"/>
    <property type="project" value="InterPro"/>
</dbReference>
<evidence type="ECO:0000313" key="4">
    <source>
        <dbReference type="EMBL" id="SFI76833.1"/>
    </source>
</evidence>
<dbReference type="EMBL" id="FORO01000005">
    <property type="protein sequence ID" value="SFI76833.1"/>
    <property type="molecule type" value="Genomic_DNA"/>
</dbReference>
<protein>
    <submittedName>
        <fullName evidence="4">FaeA-like protein</fullName>
    </submittedName>
</protein>
<name>A0A1I3KWG3_9EURY</name>
<proteinExistence type="predicted"/>
<dbReference type="Proteomes" id="UP000182829">
    <property type="component" value="Unassembled WGS sequence"/>
</dbReference>
<dbReference type="OMA" id="SECERDG"/>
<dbReference type="OrthoDB" id="189973at2157"/>
<dbReference type="SUPFAM" id="SSF46785">
    <property type="entry name" value="Winged helix' DNA-binding domain"/>
    <property type="match status" value="1"/>
</dbReference>
<feature type="region of interest" description="Disordered" evidence="3">
    <location>
        <begin position="1"/>
        <end position="23"/>
    </location>
</feature>
<gene>
    <name evidence="4" type="ORF">SAMN05443661_10555</name>
</gene>
<dbReference type="GeneID" id="14207154"/>
<evidence type="ECO:0000256" key="2">
    <source>
        <dbReference type="ARBA" id="ARBA00023163"/>
    </source>
</evidence>
<dbReference type="AlphaFoldDB" id="A0A1I3KWG3"/>